<dbReference type="Gene3D" id="3.40.630.30">
    <property type="match status" value="1"/>
</dbReference>
<name>A0A3M8CP90_9BACL</name>
<keyword evidence="2" id="KW-0808">Transferase</keyword>
<dbReference type="OrthoDB" id="9797990at2"/>
<proteinExistence type="predicted"/>
<comment type="caution">
    <text evidence="2">The sequence shown here is derived from an EMBL/GenBank/DDBJ whole genome shotgun (WGS) entry which is preliminary data.</text>
</comment>
<dbReference type="RefSeq" id="WP_122921735.1">
    <property type="nucleotide sequence ID" value="NZ_RHHQ01000051.1"/>
</dbReference>
<protein>
    <submittedName>
        <fullName evidence="2">GNAT family N-acetyltransferase</fullName>
    </submittedName>
</protein>
<dbReference type="PANTHER" id="PTHR41700">
    <property type="entry name" value="GCN5-RELATED N-ACETYLTRANSFERASE"/>
    <property type="match status" value="1"/>
</dbReference>
<dbReference type="InterPro" id="IPR016181">
    <property type="entry name" value="Acyl_CoA_acyltransferase"/>
</dbReference>
<dbReference type="Pfam" id="PF00583">
    <property type="entry name" value="Acetyltransf_1"/>
    <property type="match status" value="1"/>
</dbReference>
<dbReference type="SUPFAM" id="SSF55729">
    <property type="entry name" value="Acyl-CoA N-acyltransferases (Nat)"/>
    <property type="match status" value="1"/>
</dbReference>
<keyword evidence="3" id="KW-1185">Reference proteome</keyword>
<dbReference type="PROSITE" id="PS51186">
    <property type="entry name" value="GNAT"/>
    <property type="match status" value="1"/>
</dbReference>
<evidence type="ECO:0000259" key="1">
    <source>
        <dbReference type="PROSITE" id="PS51186"/>
    </source>
</evidence>
<feature type="domain" description="N-acetyltransferase" evidence="1">
    <location>
        <begin position="30"/>
        <end position="174"/>
    </location>
</feature>
<dbReference type="Proteomes" id="UP000271031">
    <property type="component" value="Unassembled WGS sequence"/>
</dbReference>
<reference evidence="2 3" key="1">
    <citation type="submission" date="2018-10" db="EMBL/GenBank/DDBJ databases">
        <title>Phylogenomics of Brevibacillus.</title>
        <authorList>
            <person name="Dunlap C."/>
        </authorList>
    </citation>
    <scope>NUCLEOTIDE SEQUENCE [LARGE SCALE GENOMIC DNA]</scope>
    <source>
        <strain evidence="2 3">JCM 15716</strain>
    </source>
</reference>
<dbReference type="GO" id="GO:0016747">
    <property type="term" value="F:acyltransferase activity, transferring groups other than amino-acyl groups"/>
    <property type="evidence" value="ECO:0007669"/>
    <property type="project" value="InterPro"/>
</dbReference>
<dbReference type="EMBL" id="RHHQ01000051">
    <property type="protein sequence ID" value="RNB77576.1"/>
    <property type="molecule type" value="Genomic_DNA"/>
</dbReference>
<dbReference type="PANTHER" id="PTHR41700:SF1">
    <property type="entry name" value="N-ACETYLTRANSFERASE DOMAIN-CONTAINING PROTEIN"/>
    <property type="match status" value="1"/>
</dbReference>
<gene>
    <name evidence="2" type="ORF">EDM56_30825</name>
</gene>
<evidence type="ECO:0000313" key="2">
    <source>
        <dbReference type="EMBL" id="RNB77576.1"/>
    </source>
</evidence>
<dbReference type="InterPro" id="IPR038764">
    <property type="entry name" value="GNAT_N_AcTrfase_prd"/>
</dbReference>
<dbReference type="AlphaFoldDB" id="A0A3M8CP90"/>
<dbReference type="InterPro" id="IPR000182">
    <property type="entry name" value="GNAT_dom"/>
</dbReference>
<accession>A0A3M8CP90</accession>
<evidence type="ECO:0000313" key="3">
    <source>
        <dbReference type="Proteomes" id="UP000271031"/>
    </source>
</evidence>
<sequence length="264" mass="29567">MTKTNSDVRIGLGEKGMLSQMKQTDSQTDVIIRSLHTVPELEEVRQLGARIWGENDSIPTHQTLTACKNGGLVLGAYIGEELVGFQYSFAGYDGERVYLCSHELGIDAAYRSKKIGERLKQAQREEALKKGYKLITWTYDPLESVNGYLNIAKLGGVCSQNIVNCYGEMEDLLNSGLPSDRFLVEWWIAEVKPAAPAAVSVDEMHAVHERSLLAWRLNEDGLPVPQKRDDQPTLTGEPYYVPIPSGIQQLKEKNHELALAWRLH</sequence>
<organism evidence="2 3">
    <name type="scientific">Brevibacillus fluminis</name>
    <dbReference type="NCBI Taxonomy" id="511487"/>
    <lineage>
        <taxon>Bacteria</taxon>
        <taxon>Bacillati</taxon>
        <taxon>Bacillota</taxon>
        <taxon>Bacilli</taxon>
        <taxon>Bacillales</taxon>
        <taxon>Paenibacillaceae</taxon>
        <taxon>Brevibacillus</taxon>
    </lineage>
</organism>
<feature type="non-terminal residue" evidence="2">
    <location>
        <position position="264"/>
    </location>
</feature>